<dbReference type="Gene3D" id="2.60.120.620">
    <property type="entry name" value="q2cbj1_9rhob like domain"/>
    <property type="match status" value="1"/>
</dbReference>
<organism evidence="3 4">
    <name type="scientific">Anthostomella pinea</name>
    <dbReference type="NCBI Taxonomy" id="933095"/>
    <lineage>
        <taxon>Eukaryota</taxon>
        <taxon>Fungi</taxon>
        <taxon>Dikarya</taxon>
        <taxon>Ascomycota</taxon>
        <taxon>Pezizomycotina</taxon>
        <taxon>Sordariomycetes</taxon>
        <taxon>Xylariomycetidae</taxon>
        <taxon>Xylariales</taxon>
        <taxon>Xylariaceae</taxon>
        <taxon>Anthostomella</taxon>
    </lineage>
</organism>
<feature type="compositionally biased region" description="Basic and acidic residues" evidence="1">
    <location>
        <begin position="85"/>
        <end position="101"/>
    </location>
</feature>
<feature type="compositionally biased region" description="Basic residues" evidence="1">
    <location>
        <begin position="519"/>
        <end position="529"/>
    </location>
</feature>
<feature type="region of interest" description="Disordered" evidence="1">
    <location>
        <begin position="61"/>
        <end position="111"/>
    </location>
</feature>
<feature type="compositionally biased region" description="Basic and acidic residues" evidence="1">
    <location>
        <begin position="1"/>
        <end position="11"/>
    </location>
</feature>
<dbReference type="AlphaFoldDB" id="A0AAI8YGW6"/>
<protein>
    <submittedName>
        <fullName evidence="3">Uu.00g118040.m01.CDS01</fullName>
    </submittedName>
</protein>
<dbReference type="PANTHER" id="PTHR33099:SF7">
    <property type="entry name" value="MYND-TYPE DOMAIN-CONTAINING PROTEIN"/>
    <property type="match status" value="1"/>
</dbReference>
<evidence type="ECO:0000259" key="2">
    <source>
        <dbReference type="Pfam" id="PF13640"/>
    </source>
</evidence>
<dbReference type="Pfam" id="PF13640">
    <property type="entry name" value="2OG-FeII_Oxy_3"/>
    <property type="match status" value="1"/>
</dbReference>
<accession>A0AAI8YGW6</accession>
<comment type="caution">
    <text evidence="3">The sequence shown here is derived from an EMBL/GenBank/DDBJ whole genome shotgun (WGS) entry which is preliminary data.</text>
</comment>
<feature type="region of interest" description="Disordered" evidence="1">
    <location>
        <begin position="508"/>
        <end position="529"/>
    </location>
</feature>
<evidence type="ECO:0000313" key="4">
    <source>
        <dbReference type="Proteomes" id="UP001295740"/>
    </source>
</evidence>
<proteinExistence type="predicted"/>
<evidence type="ECO:0000256" key="1">
    <source>
        <dbReference type="SAM" id="MobiDB-lite"/>
    </source>
</evidence>
<dbReference type="InterPro" id="IPR044862">
    <property type="entry name" value="Pro_4_hyd_alph_FE2OG_OXY"/>
</dbReference>
<dbReference type="PANTHER" id="PTHR33099">
    <property type="entry name" value="FE2OG DIOXYGENASE DOMAIN-CONTAINING PROTEIN"/>
    <property type="match status" value="1"/>
</dbReference>
<keyword evidence="4" id="KW-1185">Reference proteome</keyword>
<name>A0AAI8YGW6_9PEZI</name>
<evidence type="ECO:0000313" key="3">
    <source>
        <dbReference type="EMBL" id="CAJ2504410.1"/>
    </source>
</evidence>
<reference evidence="3" key="1">
    <citation type="submission" date="2023-10" db="EMBL/GenBank/DDBJ databases">
        <authorList>
            <person name="Hackl T."/>
        </authorList>
    </citation>
    <scope>NUCLEOTIDE SEQUENCE</scope>
</reference>
<feature type="region of interest" description="Disordered" evidence="1">
    <location>
        <begin position="1"/>
        <end position="33"/>
    </location>
</feature>
<sequence>MASMPSEKKSEAQAAPPGQPPGASEDDMFNSPLFEQLREWMAKETKKFTFACGGTIPICTTSPAGLPASPTLKLDSISDDDDVESDKKDARASSKRADSDKASVTGSIGDEKPLSVSCRPIDLRWDAENENRLSSQAKITLPLDSETEANLPNLINDTQPVTFGLGDKDVLDESYRKTQKLDPSCFATSFNPYEVSIIVTVAQALLPSLRNPAPMRSVKAELYKLNCALSDTIWEIYSGPSGRFKAHVDTPRSPRQFGSLVVCLPLEHNGGALEVRHKGTTVAFDWSNSRQDVDHATVRWAAFYSDCEHEVLEVKSDHRLTLTYNMYCVRGNGQLGGFCPPLDPVQLPMYTTIRDLVRKEGGWPTVFQGFTSATTAATFTRTQTVTVNFLMPDMLKGADMLIYEIFRSLGLTITFRPVIPDRGFLSYSRDDESEDWHDPLLGRDLVWQDLGEEEYINPEEDFNPTIYRSVNWMNKPGHQEAQLQFLAYVNEYSAVTVYPSCDIVVEVPSAPSKADKPKPKGKKRKASGH</sequence>
<dbReference type="EMBL" id="CAUWAG010000006">
    <property type="protein sequence ID" value="CAJ2504410.1"/>
    <property type="molecule type" value="Genomic_DNA"/>
</dbReference>
<gene>
    <name evidence="3" type="ORF">KHLLAP_LOCUS4878</name>
</gene>
<feature type="domain" description="Prolyl 4-hydroxylase alpha subunit Fe(2+) 2OG dioxygenase" evidence="2">
    <location>
        <begin position="237"/>
        <end position="326"/>
    </location>
</feature>
<dbReference type="Proteomes" id="UP001295740">
    <property type="component" value="Unassembled WGS sequence"/>
</dbReference>